<name>A0A1Y1QUJ5_9GAMM</name>
<dbReference type="InterPro" id="IPR011990">
    <property type="entry name" value="TPR-like_helical_dom_sf"/>
</dbReference>
<feature type="chain" id="PRO_5012733967" description="Sel1 repeat family protein" evidence="2">
    <location>
        <begin position="24"/>
        <end position="213"/>
    </location>
</feature>
<evidence type="ECO:0000256" key="1">
    <source>
        <dbReference type="SAM" id="MobiDB-lite"/>
    </source>
</evidence>
<dbReference type="AlphaFoldDB" id="A0A1Y1QUJ5"/>
<dbReference type="Proteomes" id="UP000192491">
    <property type="component" value="Unassembled WGS sequence"/>
</dbReference>
<keyword evidence="2" id="KW-0732">Signal</keyword>
<reference evidence="3 4" key="1">
    <citation type="submission" date="2017-01" db="EMBL/GenBank/DDBJ databases">
        <title>Novel large sulfur bacteria in the metagenomes of groundwater-fed chemosynthetic microbial mats in the Lake Huron basin.</title>
        <authorList>
            <person name="Sharrar A.M."/>
            <person name="Flood B.E."/>
            <person name="Bailey J.V."/>
            <person name="Jones D.S."/>
            <person name="Biddanda B."/>
            <person name="Ruberg S.A."/>
            <person name="Marcus D.N."/>
            <person name="Dick G.J."/>
        </authorList>
    </citation>
    <scope>NUCLEOTIDE SEQUENCE [LARGE SCALE GENOMIC DNA]</scope>
    <source>
        <strain evidence="3">A8</strain>
    </source>
</reference>
<dbReference type="SMART" id="SM00671">
    <property type="entry name" value="SEL1"/>
    <property type="match status" value="2"/>
</dbReference>
<proteinExistence type="predicted"/>
<accession>A0A1Y1QUJ5</accession>
<dbReference type="EMBL" id="MTEJ01000033">
    <property type="protein sequence ID" value="OQX14200.1"/>
    <property type="molecule type" value="Genomic_DNA"/>
</dbReference>
<dbReference type="Pfam" id="PF08238">
    <property type="entry name" value="Sel1"/>
    <property type="match status" value="2"/>
</dbReference>
<dbReference type="Gene3D" id="1.25.40.10">
    <property type="entry name" value="Tetratricopeptide repeat domain"/>
    <property type="match status" value="1"/>
</dbReference>
<organism evidence="3 4">
    <name type="scientific">Thiothrix lacustris</name>
    <dbReference type="NCBI Taxonomy" id="525917"/>
    <lineage>
        <taxon>Bacteria</taxon>
        <taxon>Pseudomonadati</taxon>
        <taxon>Pseudomonadota</taxon>
        <taxon>Gammaproteobacteria</taxon>
        <taxon>Thiotrichales</taxon>
        <taxon>Thiotrichaceae</taxon>
        <taxon>Thiothrix</taxon>
    </lineage>
</organism>
<protein>
    <recommendedName>
        <fullName evidence="5">Sel1 repeat family protein</fullName>
    </recommendedName>
</protein>
<evidence type="ECO:0000313" key="3">
    <source>
        <dbReference type="EMBL" id="OQX14200.1"/>
    </source>
</evidence>
<dbReference type="InterPro" id="IPR006597">
    <property type="entry name" value="Sel1-like"/>
</dbReference>
<feature type="signal peptide" evidence="2">
    <location>
        <begin position="1"/>
        <end position="23"/>
    </location>
</feature>
<sequence length="213" mass="22957">MFHTKRLLATLFVGAMTTFPAGASELTEAKAAYNEAFERYTKLVTTDAGAGNVLQALEEYQQAHIRYMQLRNASSSPTNQAEADSKPAKLDTTGIDGIVGIEDEDAPVPAPEQSVSPKISSLKGQVQAGNPQAMMVLALAYQTGYNGQADPLQSIELLQQAAKAGDANAMLQLANEYESGLWIKPDKNKADTLRKQAASQGSRLAEWELESHE</sequence>
<evidence type="ECO:0000256" key="2">
    <source>
        <dbReference type="SAM" id="SignalP"/>
    </source>
</evidence>
<comment type="caution">
    <text evidence="3">The sequence shown here is derived from an EMBL/GenBank/DDBJ whole genome shotgun (WGS) entry which is preliminary data.</text>
</comment>
<feature type="region of interest" description="Disordered" evidence="1">
    <location>
        <begin position="192"/>
        <end position="213"/>
    </location>
</feature>
<dbReference type="SUPFAM" id="SSF81901">
    <property type="entry name" value="HCP-like"/>
    <property type="match status" value="1"/>
</dbReference>
<evidence type="ECO:0000313" key="4">
    <source>
        <dbReference type="Proteomes" id="UP000192491"/>
    </source>
</evidence>
<evidence type="ECO:0008006" key="5">
    <source>
        <dbReference type="Google" id="ProtNLM"/>
    </source>
</evidence>
<gene>
    <name evidence="3" type="ORF">BWK73_10095</name>
</gene>